<keyword evidence="2" id="KW-1185">Reference proteome</keyword>
<name>A0ABX6L9C1_9BACT</name>
<evidence type="ECO:0000313" key="1">
    <source>
        <dbReference type="EMBL" id="QJB36713.1"/>
    </source>
</evidence>
<reference evidence="1 2" key="2">
    <citation type="submission" date="2020-09" db="EMBL/GenBank/DDBJ databases">
        <authorList>
            <person name="Kittiwongwattana C."/>
        </authorList>
    </citation>
    <scope>NUCLEOTIDE SEQUENCE [LARGE SCALE GENOMIC DNA]</scope>
    <source>
        <strain evidence="1 2">1303</strain>
    </source>
</reference>
<dbReference type="Proteomes" id="UP000503144">
    <property type="component" value="Chromosome"/>
</dbReference>
<proteinExistence type="predicted"/>
<sequence length="58" mass="6466">MRKWLVVNVLCILVLFVKHSGYARGATETVEVNILIIDIAGCCSRFLISALQRKGSCR</sequence>
<dbReference type="RefSeq" id="WP_168859775.1">
    <property type="nucleotide sequence ID" value="NZ_CP051204.2"/>
</dbReference>
<protein>
    <submittedName>
        <fullName evidence="1">Uncharacterized protein</fullName>
    </submittedName>
</protein>
<evidence type="ECO:0000313" key="2">
    <source>
        <dbReference type="Proteomes" id="UP000503144"/>
    </source>
</evidence>
<organism evidence="1 2">
    <name type="scientific">Chitinophaga oryzae</name>
    <dbReference type="NCBI Taxonomy" id="2725414"/>
    <lineage>
        <taxon>Bacteria</taxon>
        <taxon>Pseudomonadati</taxon>
        <taxon>Bacteroidota</taxon>
        <taxon>Chitinophagia</taxon>
        <taxon>Chitinophagales</taxon>
        <taxon>Chitinophagaceae</taxon>
        <taxon>Chitinophaga</taxon>
    </lineage>
</organism>
<dbReference type="EMBL" id="CP051204">
    <property type="protein sequence ID" value="QJB36713.1"/>
    <property type="molecule type" value="Genomic_DNA"/>
</dbReference>
<gene>
    <name evidence="1" type="ORF">HF324_02110</name>
</gene>
<reference evidence="2" key="1">
    <citation type="submission" date="2020-04" db="EMBL/GenBank/DDBJ databases">
        <authorList>
            <person name="Kittiwongwattana C."/>
        </authorList>
    </citation>
    <scope>NUCLEOTIDE SEQUENCE [LARGE SCALE GENOMIC DNA]</scope>
    <source>
        <strain evidence="2">1303</strain>
    </source>
</reference>
<accession>A0ABX6L9C1</accession>